<feature type="domain" description="Beta-lactamase-related" evidence="1">
    <location>
        <begin position="39"/>
        <end position="345"/>
    </location>
</feature>
<proteinExistence type="predicted"/>
<dbReference type="AlphaFoldDB" id="A0A5B9Q8S6"/>
<dbReference type="Proteomes" id="UP000323917">
    <property type="component" value="Chromosome"/>
</dbReference>
<keyword evidence="3" id="KW-1185">Reference proteome</keyword>
<dbReference type="KEGG" id="bgok:Pr1d_12160"/>
<organism evidence="2 3">
    <name type="scientific">Bythopirellula goksoeyrii</name>
    <dbReference type="NCBI Taxonomy" id="1400387"/>
    <lineage>
        <taxon>Bacteria</taxon>
        <taxon>Pseudomonadati</taxon>
        <taxon>Planctomycetota</taxon>
        <taxon>Planctomycetia</taxon>
        <taxon>Pirellulales</taxon>
        <taxon>Lacipirellulaceae</taxon>
        <taxon>Bythopirellula</taxon>
    </lineage>
</organism>
<dbReference type="PANTHER" id="PTHR46825:SF9">
    <property type="entry name" value="BETA-LACTAMASE-RELATED DOMAIN-CONTAINING PROTEIN"/>
    <property type="match status" value="1"/>
</dbReference>
<dbReference type="Gene3D" id="3.40.710.10">
    <property type="entry name" value="DD-peptidase/beta-lactamase superfamily"/>
    <property type="match status" value="1"/>
</dbReference>
<dbReference type="PANTHER" id="PTHR46825">
    <property type="entry name" value="D-ALANYL-D-ALANINE-CARBOXYPEPTIDASE/ENDOPEPTIDASE AMPH"/>
    <property type="match status" value="1"/>
</dbReference>
<dbReference type="OrthoDB" id="284523at2"/>
<gene>
    <name evidence="2" type="primary">pbpE</name>
    <name evidence="2" type="ORF">Pr1d_12160</name>
</gene>
<dbReference type="InterPro" id="IPR012338">
    <property type="entry name" value="Beta-lactam/transpept-like"/>
</dbReference>
<protein>
    <submittedName>
        <fullName evidence="2">Penicillin-binding protein 4</fullName>
    </submittedName>
</protein>
<reference evidence="2 3" key="1">
    <citation type="submission" date="2019-08" db="EMBL/GenBank/DDBJ databases">
        <title>Deep-cultivation of Planctomycetes and their phenomic and genomic characterization uncovers novel biology.</title>
        <authorList>
            <person name="Wiegand S."/>
            <person name="Jogler M."/>
            <person name="Boedeker C."/>
            <person name="Pinto D."/>
            <person name="Vollmers J."/>
            <person name="Rivas-Marin E."/>
            <person name="Kohn T."/>
            <person name="Peeters S.H."/>
            <person name="Heuer A."/>
            <person name="Rast P."/>
            <person name="Oberbeckmann S."/>
            <person name="Bunk B."/>
            <person name="Jeske O."/>
            <person name="Meyerdierks A."/>
            <person name="Storesund J.E."/>
            <person name="Kallscheuer N."/>
            <person name="Luecker S."/>
            <person name="Lage O.M."/>
            <person name="Pohl T."/>
            <person name="Merkel B.J."/>
            <person name="Hornburger P."/>
            <person name="Mueller R.-W."/>
            <person name="Bruemmer F."/>
            <person name="Labrenz M."/>
            <person name="Spormann A.M."/>
            <person name="Op den Camp H."/>
            <person name="Overmann J."/>
            <person name="Amann R."/>
            <person name="Jetten M.S.M."/>
            <person name="Mascher T."/>
            <person name="Medema M.H."/>
            <person name="Devos D.P."/>
            <person name="Kaster A.-K."/>
            <person name="Ovreas L."/>
            <person name="Rohde M."/>
            <person name="Galperin M.Y."/>
            <person name="Jogler C."/>
        </authorList>
    </citation>
    <scope>NUCLEOTIDE SEQUENCE [LARGE SCALE GENOMIC DNA]</scope>
    <source>
        <strain evidence="2 3">Pr1d</strain>
    </source>
</reference>
<evidence type="ECO:0000313" key="3">
    <source>
        <dbReference type="Proteomes" id="UP000323917"/>
    </source>
</evidence>
<dbReference type="EMBL" id="CP042913">
    <property type="protein sequence ID" value="QEG33945.1"/>
    <property type="molecule type" value="Genomic_DNA"/>
</dbReference>
<dbReference type="Pfam" id="PF00144">
    <property type="entry name" value="Beta-lactamase"/>
    <property type="match status" value="1"/>
</dbReference>
<dbReference type="InterPro" id="IPR050491">
    <property type="entry name" value="AmpC-like"/>
</dbReference>
<evidence type="ECO:0000259" key="1">
    <source>
        <dbReference type="Pfam" id="PF00144"/>
    </source>
</evidence>
<accession>A0A5B9Q8S6</accession>
<evidence type="ECO:0000313" key="2">
    <source>
        <dbReference type="EMBL" id="QEG33945.1"/>
    </source>
</evidence>
<dbReference type="RefSeq" id="WP_148072651.1">
    <property type="nucleotide sequence ID" value="NZ_CP042913.1"/>
</dbReference>
<name>A0A5B9Q8S6_9BACT</name>
<dbReference type="InterPro" id="IPR001466">
    <property type="entry name" value="Beta-lactam-related"/>
</dbReference>
<dbReference type="SUPFAM" id="SSF56601">
    <property type="entry name" value="beta-lactamase/transpeptidase-like"/>
    <property type="match status" value="1"/>
</dbReference>
<sequence length="360" mass="40773">MLTRRLIRSGCLALLIVLGMGRVWAEDSLLVEQVEELLPRHVGAAVMAVDEGKVIFKHAWGNRRFDETEPCTTSTNFRLASVSKQFTATAILLLVDQKVVELDDTIDRFFPECPDYWHNITVHHLLSHTSGLPDYENLIPEGTTLQLMDLNVLELLRATEKPLFEPGAKFAYSNSGYALLGLIVEAAADCRFQDFLRTEVFKPLGMNRSLLYVAGMNRVPERAFGHELDSEKNWIVGDQSLTSAVRGDGGVYSSLDDLELWITDLDQEHLLSDSSYTKMFTPQVRSDRGQQDYGYGWFLDTYRGERRTMHAGETRGFSLMLQRFPNRQAAVVILLNRSALDPPGDYVDQIVDCLLFDRDD</sequence>